<dbReference type="InterPro" id="IPR012341">
    <property type="entry name" value="6hp_glycosidase-like_sf"/>
</dbReference>
<dbReference type="GO" id="GO:0016787">
    <property type="term" value="F:hydrolase activity"/>
    <property type="evidence" value="ECO:0007669"/>
    <property type="project" value="UniProtKB-KW"/>
</dbReference>
<dbReference type="PANTHER" id="PTHR33886:SF8">
    <property type="entry name" value="UNSATURATED RHAMNOGALACTURONAN HYDROLASE (EUROFUNG)"/>
    <property type="match status" value="1"/>
</dbReference>
<dbReference type="InterPro" id="IPR008928">
    <property type="entry name" value="6-hairpin_glycosidase_sf"/>
</dbReference>
<reference evidence="2 3" key="1">
    <citation type="submission" date="2024-04" db="EMBL/GenBank/DDBJ databases">
        <title>draft genome sequnece of Paenibacillus filicis.</title>
        <authorList>
            <person name="Kim D.-U."/>
        </authorList>
    </citation>
    <scope>NUCLEOTIDE SEQUENCE [LARGE SCALE GENOMIC DNA]</scope>
    <source>
        <strain evidence="2 3">KACC14197</strain>
    </source>
</reference>
<accession>A0ABU9DSL2</accession>
<dbReference type="InterPro" id="IPR010905">
    <property type="entry name" value="Glyco_hydro_88"/>
</dbReference>
<dbReference type="RefSeq" id="WP_341419000.1">
    <property type="nucleotide sequence ID" value="NZ_JBBPCC010000024.1"/>
</dbReference>
<dbReference type="PANTHER" id="PTHR33886">
    <property type="entry name" value="UNSATURATED RHAMNOGALACTURONAN HYDROLASE (EUROFUNG)"/>
    <property type="match status" value="1"/>
</dbReference>
<gene>
    <name evidence="2" type="ORF">WMW72_28585</name>
</gene>
<comment type="caution">
    <text evidence="2">The sequence shown here is derived from an EMBL/GenBank/DDBJ whole genome shotgun (WGS) entry which is preliminary data.</text>
</comment>
<dbReference type="EMBL" id="JBBPCC010000024">
    <property type="protein sequence ID" value="MEK8131872.1"/>
    <property type="molecule type" value="Genomic_DNA"/>
</dbReference>
<sequence>MNEKLEKGKSLSEAGVTDPAQVIRIVAGRMLDTRPREPVRLRPYLQQPIRQKSSFGPYEGDFAACWPDAKQGSAAYAAARFYASRDQDVMLTAGGVRKLWLNHELLLSCPEEIERPVAREGAGPDDSIRIPVRMRKGWNELLLTSVQDLAGWGFKLTIAFPRYPGMWAKDYLFATRPTFPQKELQGEEGFAYIGPFDPGAQSLSEASLLDRLEFANLPEADGVDESACEAVWQPVVSAQPPSGLTDLCELYGEAAACAYALTCYDAGKAGLLLSLRWTGAVVVWIGGREVYRSIDGGVQAIPIPPGTAEGQVLVKCVRTAADWSLGAEVIDTCTGRRAEILPMLDTGRGDGAHWLHIGPFGDREPDPDPLLLLDQCFAVEKEIRFDRPYPSGEPGRSVYWRLSAPGTLVRPYRDGFFFGQWFYAIQVGLYGLLKAAETIGEAELRQYALDSTSALGQYHDYALWDAKEYGVPSLLPRAERLEELDPCGAAGVMLLECYERTRDPVLPPVIGRLADTVMKVVPRMEDGTFYRIETLWADDFFMSCPFLIRMGRFTGEERYYTEVIRQAGGFHSRLWMPDKRLYAHIYFPSQGVNSGVPWGRGNGWVMLALTEILLYLPEEHPERELMLAMLRNLAAGIAAYQADSGLWHQVLDERDSYEETSCTAMFVAAIARGIRLGWLDAALLASVRRGWEGLLSACLDSEGNVYGVCLGSGCSMEAAYYEDIPTYINDDHGTGIVLLAASEMLQLAEWSIPGVHEHGGVNHETV</sequence>
<proteinExistence type="predicted"/>
<dbReference type="SUPFAM" id="SSF48208">
    <property type="entry name" value="Six-hairpin glycosidases"/>
    <property type="match status" value="1"/>
</dbReference>
<evidence type="ECO:0000313" key="3">
    <source>
        <dbReference type="Proteomes" id="UP001469365"/>
    </source>
</evidence>
<dbReference type="Proteomes" id="UP001469365">
    <property type="component" value="Unassembled WGS sequence"/>
</dbReference>
<dbReference type="Gene3D" id="1.50.10.10">
    <property type="match status" value="1"/>
</dbReference>
<name>A0ABU9DSL2_9BACL</name>
<dbReference type="Pfam" id="PF07470">
    <property type="entry name" value="Glyco_hydro_88"/>
    <property type="match status" value="1"/>
</dbReference>
<protein>
    <submittedName>
        <fullName evidence="2">Glycoside hydrolase family 88 protein</fullName>
    </submittedName>
</protein>
<keyword evidence="3" id="KW-1185">Reference proteome</keyword>
<organism evidence="2 3">
    <name type="scientific">Paenibacillus filicis</name>
    <dbReference type="NCBI Taxonomy" id="669464"/>
    <lineage>
        <taxon>Bacteria</taxon>
        <taxon>Bacillati</taxon>
        <taxon>Bacillota</taxon>
        <taxon>Bacilli</taxon>
        <taxon>Bacillales</taxon>
        <taxon>Paenibacillaceae</taxon>
        <taxon>Paenibacillus</taxon>
    </lineage>
</organism>
<evidence type="ECO:0000313" key="2">
    <source>
        <dbReference type="EMBL" id="MEK8131872.1"/>
    </source>
</evidence>
<evidence type="ECO:0000256" key="1">
    <source>
        <dbReference type="ARBA" id="ARBA00022801"/>
    </source>
</evidence>
<keyword evidence="1 2" id="KW-0378">Hydrolase</keyword>
<dbReference type="InterPro" id="IPR052043">
    <property type="entry name" value="PolySaccharide_Degr_Enz"/>
</dbReference>